<dbReference type="GO" id="GO:0019433">
    <property type="term" value="P:triglyceride catabolic process"/>
    <property type="evidence" value="ECO:0007669"/>
    <property type="project" value="TreeGrafter"/>
</dbReference>
<dbReference type="GO" id="GO:0004806">
    <property type="term" value="F:triacylglycerol lipase activity"/>
    <property type="evidence" value="ECO:0007669"/>
    <property type="project" value="TreeGrafter"/>
</dbReference>
<comment type="caution">
    <text evidence="2">The sequence shown here is derived from an EMBL/GenBank/DDBJ whole genome shotgun (WGS) entry which is preliminary data.</text>
</comment>
<dbReference type="GO" id="GO:0004771">
    <property type="term" value="F:sterol ester esterase activity"/>
    <property type="evidence" value="ECO:0007669"/>
    <property type="project" value="TreeGrafter"/>
</dbReference>
<keyword evidence="3" id="KW-1185">Reference proteome</keyword>
<feature type="domain" description="Hormone-sensitive lipase N-terminal" evidence="1">
    <location>
        <begin position="17"/>
        <end position="257"/>
    </location>
</feature>
<feature type="non-terminal residue" evidence="2">
    <location>
        <position position="1"/>
    </location>
</feature>
<evidence type="ECO:0000259" key="1">
    <source>
        <dbReference type="Pfam" id="PF06350"/>
    </source>
</evidence>
<dbReference type="Proteomes" id="UP001152795">
    <property type="component" value="Unassembled WGS sequence"/>
</dbReference>
<evidence type="ECO:0000313" key="2">
    <source>
        <dbReference type="EMBL" id="CAB4037614.1"/>
    </source>
</evidence>
<dbReference type="AlphaFoldDB" id="A0A6S7K4N7"/>
<gene>
    <name evidence="2" type="ORF">PACLA_8A088362</name>
</gene>
<sequence>METYYIESDYEYLPGLFSSLTEVLVENRQYYSGINDCSKSREFSQCFEDLIEITGKTLKLLLEVAAVSPLFDYDPNTKGNGYRTIVRVVEMCFRRLHSLGEDFQKSRAGFLFRSDHYYKEIVSYLDLSKGLFKFLEFAKLLLEWSDGNDLFPPENCYDAKTMTECHLHEMEKECFYGRRLGFHFNTALRGFLTTVCISMASFGDGYAKHDGSFTVAAVSLLNGPKYLINPDLRAKRLISLSTLVDMEFCKAFWSLTERYGFQ</sequence>
<dbReference type="EMBL" id="CACRXK020023281">
    <property type="protein sequence ID" value="CAB4037614.1"/>
    <property type="molecule type" value="Genomic_DNA"/>
</dbReference>
<dbReference type="OrthoDB" id="408631at2759"/>
<dbReference type="GO" id="GO:0008203">
    <property type="term" value="P:cholesterol metabolic process"/>
    <property type="evidence" value="ECO:0007669"/>
    <property type="project" value="InterPro"/>
</dbReference>
<evidence type="ECO:0000313" key="3">
    <source>
        <dbReference type="Proteomes" id="UP001152795"/>
    </source>
</evidence>
<accession>A0A6S7K4N7</accession>
<reference evidence="2" key="1">
    <citation type="submission" date="2020-04" db="EMBL/GenBank/DDBJ databases">
        <authorList>
            <person name="Alioto T."/>
            <person name="Alioto T."/>
            <person name="Gomez Garrido J."/>
        </authorList>
    </citation>
    <scope>NUCLEOTIDE SEQUENCE</scope>
    <source>
        <strain evidence="2">A484AB</strain>
    </source>
</reference>
<organism evidence="2 3">
    <name type="scientific">Paramuricea clavata</name>
    <name type="common">Red gorgonian</name>
    <name type="synonym">Violescent sea-whip</name>
    <dbReference type="NCBI Taxonomy" id="317549"/>
    <lineage>
        <taxon>Eukaryota</taxon>
        <taxon>Metazoa</taxon>
        <taxon>Cnidaria</taxon>
        <taxon>Anthozoa</taxon>
        <taxon>Octocorallia</taxon>
        <taxon>Malacalcyonacea</taxon>
        <taxon>Plexauridae</taxon>
        <taxon>Paramuricea</taxon>
    </lineage>
</organism>
<dbReference type="PANTHER" id="PTHR23025:SF3">
    <property type="entry name" value="HORMONE-SENSITIVE LIPASE"/>
    <property type="match status" value="1"/>
</dbReference>
<dbReference type="InterPro" id="IPR010468">
    <property type="entry name" value="HSL_N"/>
</dbReference>
<protein>
    <submittedName>
        <fullName evidence="2">Hormone-sensitive lipase-like</fullName>
    </submittedName>
</protein>
<dbReference type="GO" id="GO:0005829">
    <property type="term" value="C:cytosol"/>
    <property type="evidence" value="ECO:0007669"/>
    <property type="project" value="TreeGrafter"/>
</dbReference>
<name>A0A6S7K4N7_PARCT</name>
<dbReference type="Pfam" id="PF06350">
    <property type="entry name" value="HSL_N"/>
    <property type="match status" value="1"/>
</dbReference>
<proteinExistence type="predicted"/>
<dbReference type="PANTHER" id="PTHR23025">
    <property type="entry name" value="TRIACYLGLYCEROL LIPASE"/>
    <property type="match status" value="1"/>
</dbReference>